<dbReference type="SUPFAM" id="SSF47598">
    <property type="entry name" value="Ribbon-helix-helix"/>
    <property type="match status" value="1"/>
</dbReference>
<evidence type="ECO:0000256" key="1">
    <source>
        <dbReference type="SAM" id="MobiDB-lite"/>
    </source>
</evidence>
<dbReference type="AlphaFoldDB" id="A0A1I0EW46"/>
<dbReference type="InterPro" id="IPR010985">
    <property type="entry name" value="Ribbon_hlx_hlx"/>
</dbReference>
<dbReference type="RefSeq" id="WP_093134341.1">
    <property type="nucleotide sequence ID" value="NZ_FOHJ01000005.1"/>
</dbReference>
<dbReference type="Proteomes" id="UP000199095">
    <property type="component" value="Unassembled WGS sequence"/>
</dbReference>
<proteinExistence type="predicted"/>
<reference evidence="3" key="1">
    <citation type="submission" date="2016-10" db="EMBL/GenBank/DDBJ databases">
        <authorList>
            <person name="Varghese N."/>
            <person name="Submissions S."/>
        </authorList>
    </citation>
    <scope>NUCLEOTIDE SEQUENCE [LARGE SCALE GENOMIC DNA]</scope>
    <source>
        <strain evidence="3">CGMCC 1.3566</strain>
    </source>
</reference>
<accession>A0A1I0EW46</accession>
<sequence length="80" mass="9274">MSELKKNKYNRTGPGANQSVFGSLVTDTGIQEDVNTVKKKKATFEMDPNLHRELRRFAVEHDTTMVTIVEKALKEYFRQR</sequence>
<gene>
    <name evidence="2" type="ORF">SAMN05421676_105103</name>
</gene>
<evidence type="ECO:0000313" key="3">
    <source>
        <dbReference type="Proteomes" id="UP000199095"/>
    </source>
</evidence>
<evidence type="ECO:0000313" key="2">
    <source>
        <dbReference type="EMBL" id="SET49710.1"/>
    </source>
</evidence>
<dbReference type="Gene3D" id="1.10.1220.10">
    <property type="entry name" value="Met repressor-like"/>
    <property type="match status" value="1"/>
</dbReference>
<organism evidence="2 3">
    <name type="scientific">Salinibacillus kushneri</name>
    <dbReference type="NCBI Taxonomy" id="237682"/>
    <lineage>
        <taxon>Bacteria</taxon>
        <taxon>Bacillati</taxon>
        <taxon>Bacillota</taxon>
        <taxon>Bacilli</taxon>
        <taxon>Bacillales</taxon>
        <taxon>Bacillaceae</taxon>
        <taxon>Salinibacillus</taxon>
    </lineage>
</organism>
<dbReference type="InterPro" id="IPR013321">
    <property type="entry name" value="Arc_rbn_hlx_hlx"/>
</dbReference>
<evidence type="ECO:0008006" key="4">
    <source>
        <dbReference type="Google" id="ProtNLM"/>
    </source>
</evidence>
<protein>
    <recommendedName>
        <fullName evidence="4">ParG protein</fullName>
    </recommendedName>
</protein>
<name>A0A1I0EW46_9BACI</name>
<keyword evidence="3" id="KW-1185">Reference proteome</keyword>
<feature type="region of interest" description="Disordered" evidence="1">
    <location>
        <begin position="1"/>
        <end position="21"/>
    </location>
</feature>
<dbReference type="GO" id="GO:0006355">
    <property type="term" value="P:regulation of DNA-templated transcription"/>
    <property type="evidence" value="ECO:0007669"/>
    <property type="project" value="InterPro"/>
</dbReference>
<dbReference type="EMBL" id="FOHJ01000005">
    <property type="protein sequence ID" value="SET49710.1"/>
    <property type="molecule type" value="Genomic_DNA"/>
</dbReference>
<dbReference type="OrthoDB" id="2973491at2"/>